<keyword evidence="2" id="KW-1185">Reference proteome</keyword>
<reference evidence="1 2" key="1">
    <citation type="submission" date="2014-04" db="EMBL/GenBank/DDBJ databases">
        <authorList>
            <consortium name="DOE Joint Genome Institute"/>
            <person name="Kuo A."/>
            <person name="Ruytinx J."/>
            <person name="Rineau F."/>
            <person name="Colpaert J."/>
            <person name="Kohler A."/>
            <person name="Nagy L.G."/>
            <person name="Floudas D."/>
            <person name="Copeland A."/>
            <person name="Barry K.W."/>
            <person name="Cichocki N."/>
            <person name="Veneault-Fourrey C."/>
            <person name="LaButti K."/>
            <person name="Lindquist E.A."/>
            <person name="Lipzen A."/>
            <person name="Lundell T."/>
            <person name="Morin E."/>
            <person name="Murat C."/>
            <person name="Sun H."/>
            <person name="Tunlid A."/>
            <person name="Henrissat B."/>
            <person name="Grigoriev I.V."/>
            <person name="Hibbett D.S."/>
            <person name="Martin F."/>
            <person name="Nordberg H.P."/>
            <person name="Cantor M.N."/>
            <person name="Hua S.X."/>
        </authorList>
    </citation>
    <scope>NUCLEOTIDE SEQUENCE [LARGE SCALE GENOMIC DNA]</scope>
    <source>
        <strain evidence="1 2">UH-Slu-Lm8-n1</strain>
    </source>
</reference>
<dbReference type="HOGENOM" id="CLU_2016726_0_0_1"/>
<dbReference type="Proteomes" id="UP000054485">
    <property type="component" value="Unassembled WGS sequence"/>
</dbReference>
<gene>
    <name evidence="1" type="ORF">CY34DRAFT_8655</name>
</gene>
<name>A0A0D0BPZ5_9AGAM</name>
<reference evidence="2" key="2">
    <citation type="submission" date="2015-01" db="EMBL/GenBank/DDBJ databases">
        <title>Evolutionary Origins and Diversification of the Mycorrhizal Mutualists.</title>
        <authorList>
            <consortium name="DOE Joint Genome Institute"/>
            <consortium name="Mycorrhizal Genomics Consortium"/>
            <person name="Kohler A."/>
            <person name="Kuo A."/>
            <person name="Nagy L.G."/>
            <person name="Floudas D."/>
            <person name="Copeland A."/>
            <person name="Barry K.W."/>
            <person name="Cichocki N."/>
            <person name="Veneault-Fourrey C."/>
            <person name="LaButti K."/>
            <person name="Lindquist E.A."/>
            <person name="Lipzen A."/>
            <person name="Lundell T."/>
            <person name="Morin E."/>
            <person name="Murat C."/>
            <person name="Riley R."/>
            <person name="Ohm R."/>
            <person name="Sun H."/>
            <person name="Tunlid A."/>
            <person name="Henrissat B."/>
            <person name="Grigoriev I.V."/>
            <person name="Hibbett D.S."/>
            <person name="Martin F."/>
        </authorList>
    </citation>
    <scope>NUCLEOTIDE SEQUENCE [LARGE SCALE GENOMIC DNA]</scope>
    <source>
        <strain evidence="2">UH-Slu-Lm8-n1</strain>
    </source>
</reference>
<proteinExistence type="predicted"/>
<dbReference type="AlphaFoldDB" id="A0A0D0BPZ5"/>
<protein>
    <submittedName>
        <fullName evidence="1">Unplaced genomic scaffold CY34scaffold_12, whole genome shotgun sequence</fullName>
    </submittedName>
</protein>
<dbReference type="EMBL" id="KN835143">
    <property type="protein sequence ID" value="KIK47787.1"/>
    <property type="molecule type" value="Genomic_DNA"/>
</dbReference>
<dbReference type="InParanoid" id="A0A0D0BPZ5"/>
<accession>A0A0D0BPZ5</accession>
<evidence type="ECO:0000313" key="1">
    <source>
        <dbReference type="EMBL" id="KIK47787.1"/>
    </source>
</evidence>
<organism evidence="1 2">
    <name type="scientific">Suillus luteus UH-Slu-Lm8-n1</name>
    <dbReference type="NCBI Taxonomy" id="930992"/>
    <lineage>
        <taxon>Eukaryota</taxon>
        <taxon>Fungi</taxon>
        <taxon>Dikarya</taxon>
        <taxon>Basidiomycota</taxon>
        <taxon>Agaricomycotina</taxon>
        <taxon>Agaricomycetes</taxon>
        <taxon>Agaricomycetidae</taxon>
        <taxon>Boletales</taxon>
        <taxon>Suillineae</taxon>
        <taxon>Suillaceae</taxon>
        <taxon>Suillus</taxon>
    </lineage>
</organism>
<sequence>MDVHQAEFLRSKIPMFRRHQPWDSRTDLLIDEIFDEYDQRWPLCDQVLPDFDVEKDGPITNSQLWQVHQAYDKFRIEIKCFLLWETRWLLRREFRESGVRPRGYWTYWGVGRASDWAYWGVRR</sequence>
<dbReference type="OrthoDB" id="2620909at2759"/>
<evidence type="ECO:0000313" key="2">
    <source>
        <dbReference type="Proteomes" id="UP000054485"/>
    </source>
</evidence>